<evidence type="ECO:0000256" key="1">
    <source>
        <dbReference type="ARBA" id="ARBA00022679"/>
    </source>
</evidence>
<dbReference type="PANTHER" id="PTHR44068">
    <property type="entry name" value="ZGC:194242"/>
    <property type="match status" value="1"/>
</dbReference>
<evidence type="ECO:0000313" key="4">
    <source>
        <dbReference type="Proteomes" id="UP000215559"/>
    </source>
</evidence>
<dbReference type="SUPFAM" id="SSF53335">
    <property type="entry name" value="S-adenosyl-L-methionine-dependent methyltransferases"/>
    <property type="match status" value="1"/>
</dbReference>
<dbReference type="InterPro" id="IPR013216">
    <property type="entry name" value="Methyltransf_11"/>
</dbReference>
<evidence type="ECO:0000259" key="2">
    <source>
        <dbReference type="Pfam" id="PF08241"/>
    </source>
</evidence>
<dbReference type="EMBL" id="NOZP01000008">
    <property type="protein sequence ID" value="OYD17351.1"/>
    <property type="molecule type" value="Genomic_DNA"/>
</dbReference>
<evidence type="ECO:0000313" key="3">
    <source>
        <dbReference type="EMBL" id="OYD17351.1"/>
    </source>
</evidence>
<dbReference type="InterPro" id="IPR050447">
    <property type="entry name" value="Erg6_SMT_methyltransf"/>
</dbReference>
<sequence length="258" mass="29502">MLVAEKLLNPFMKVCYWYISKWDRDAEVVFLNYGYVDGEKKLNLSKADEINRYPIQLYHHVTSAVSLKGLDILEVGCGRGGGASYIARYLEPKSVIGVDICEGAIKFCKRHYSVKGLCFSHGDALNLPFTNNSFDVVINVESSHRYVRMNRFLQEVHDVLRPGGYFLFADFRPRNAIDSLREQLNDSGLRIMKEQKITSNVIKALNSDHERKSDLIGKLAPRFMHKLAKEFAGTKETELYKSFATGKREYLYVALQKA</sequence>
<feature type="domain" description="Methyltransferase type 11" evidence="2">
    <location>
        <begin position="73"/>
        <end position="168"/>
    </location>
</feature>
<dbReference type="Proteomes" id="UP000215559">
    <property type="component" value="Unassembled WGS sequence"/>
</dbReference>
<accession>A0A235BYL2</accession>
<dbReference type="InterPro" id="IPR029063">
    <property type="entry name" value="SAM-dependent_MTases_sf"/>
</dbReference>
<keyword evidence="1" id="KW-0808">Transferase</keyword>
<dbReference type="PANTHER" id="PTHR44068:SF11">
    <property type="entry name" value="GERANYL DIPHOSPHATE 2-C-METHYLTRANSFERASE"/>
    <property type="match status" value="1"/>
</dbReference>
<name>A0A235BYL2_UNCW3</name>
<dbReference type="GO" id="GO:0008757">
    <property type="term" value="F:S-adenosylmethionine-dependent methyltransferase activity"/>
    <property type="evidence" value="ECO:0007669"/>
    <property type="project" value="InterPro"/>
</dbReference>
<protein>
    <recommendedName>
        <fullName evidence="2">Methyltransferase type 11 domain-containing protein</fullName>
    </recommendedName>
</protein>
<proteinExistence type="predicted"/>
<dbReference type="Gene3D" id="3.40.50.150">
    <property type="entry name" value="Vaccinia Virus protein VP39"/>
    <property type="match status" value="1"/>
</dbReference>
<dbReference type="CDD" id="cd02440">
    <property type="entry name" value="AdoMet_MTases"/>
    <property type="match status" value="1"/>
</dbReference>
<reference evidence="3 4" key="1">
    <citation type="submission" date="2017-07" db="EMBL/GenBank/DDBJ databases">
        <title>Recovery of genomes from metagenomes via a dereplication, aggregation, and scoring strategy.</title>
        <authorList>
            <person name="Sieber C.M."/>
            <person name="Probst A.J."/>
            <person name="Sharrar A."/>
            <person name="Thomas B.C."/>
            <person name="Hess M."/>
            <person name="Tringe S.G."/>
            <person name="Banfield J.F."/>
        </authorList>
    </citation>
    <scope>NUCLEOTIDE SEQUENCE [LARGE SCALE GENOMIC DNA]</scope>
    <source>
        <strain evidence="3">JGI_Cruoil_03_51_56</strain>
    </source>
</reference>
<comment type="caution">
    <text evidence="3">The sequence shown here is derived from an EMBL/GenBank/DDBJ whole genome shotgun (WGS) entry which is preliminary data.</text>
</comment>
<dbReference type="AlphaFoldDB" id="A0A235BYL2"/>
<gene>
    <name evidence="3" type="ORF">CH330_00405</name>
</gene>
<dbReference type="Pfam" id="PF08241">
    <property type="entry name" value="Methyltransf_11"/>
    <property type="match status" value="1"/>
</dbReference>
<organism evidence="3 4">
    <name type="scientific">candidate division WOR-3 bacterium JGI_Cruoil_03_51_56</name>
    <dbReference type="NCBI Taxonomy" id="1973747"/>
    <lineage>
        <taxon>Bacteria</taxon>
        <taxon>Bacteria division WOR-3</taxon>
    </lineage>
</organism>